<keyword evidence="6" id="KW-0809">Transit peptide</keyword>
<dbReference type="GO" id="GO:0045259">
    <property type="term" value="C:proton-transporting ATP synthase complex"/>
    <property type="evidence" value="ECO:0007669"/>
    <property type="project" value="InterPro"/>
</dbReference>
<evidence type="ECO:0000256" key="9">
    <source>
        <dbReference type="ARBA" id="ARBA00023136"/>
    </source>
</evidence>
<protein>
    <submittedName>
        <fullName evidence="11">Delta/epsilon subunit of F1F0 ATPase</fullName>
    </submittedName>
</protein>
<evidence type="ECO:0000256" key="8">
    <source>
        <dbReference type="ARBA" id="ARBA00023128"/>
    </source>
</evidence>
<dbReference type="PANTHER" id="PTHR13822">
    <property type="entry name" value="ATP SYNTHASE DELTA/EPSILON CHAIN"/>
    <property type="match status" value="1"/>
</dbReference>
<accession>A0A5B8MT51</accession>
<proteinExistence type="inferred from homology"/>
<evidence type="ECO:0000256" key="3">
    <source>
        <dbReference type="ARBA" id="ARBA00022448"/>
    </source>
</evidence>
<dbReference type="PANTHER" id="PTHR13822:SF7">
    <property type="entry name" value="ATP SYNTHASE SUBUNIT DELTA, MITOCHONDRIAL"/>
    <property type="match status" value="1"/>
</dbReference>
<dbReference type="AlphaFoldDB" id="A0A5B8MT51"/>
<keyword evidence="5" id="KW-0999">Mitochondrion inner membrane</keyword>
<dbReference type="InterPro" id="IPR020546">
    <property type="entry name" value="ATP_synth_F1_dsu/esu_N"/>
</dbReference>
<evidence type="ECO:0000256" key="6">
    <source>
        <dbReference type="ARBA" id="ARBA00022946"/>
    </source>
</evidence>
<feature type="domain" description="ATP synthase F1 complex delta/epsilon subunit N-terminal" evidence="10">
    <location>
        <begin position="100"/>
        <end position="169"/>
    </location>
</feature>
<evidence type="ECO:0000256" key="4">
    <source>
        <dbReference type="ARBA" id="ARBA00022781"/>
    </source>
</evidence>
<evidence type="ECO:0000256" key="1">
    <source>
        <dbReference type="ARBA" id="ARBA00004273"/>
    </source>
</evidence>
<evidence type="ECO:0000256" key="5">
    <source>
        <dbReference type="ARBA" id="ARBA00022792"/>
    </source>
</evidence>
<evidence type="ECO:0000256" key="2">
    <source>
        <dbReference type="ARBA" id="ARBA00005712"/>
    </source>
</evidence>
<sequence>MWALRAVASQLTRAQSTGVAATYLRNVRTLGGGMNPFLRRNYSDEAKDASASEASKEAFLKKWAEVAPSTLDPPSFASEFAAKSEKPADGAPVPSKLTFNFYLPHEKPYSAAEVDMVLVPAVTGDFGVMPGHVPTAAQLRPGVLTVQEDEGTSKKFFVSSGFAFVHADSTADVCAVEAFPVEDLDAATVEAGLADYTAKLASATSGGDDYEAAAAQIGVEVYSAMNAAITDSK</sequence>
<comment type="similarity">
    <text evidence="2">Belongs to the ATPase epsilon chain family.</text>
</comment>
<dbReference type="Pfam" id="PF02823">
    <property type="entry name" value="ATP-synt_DE_N"/>
    <property type="match status" value="1"/>
</dbReference>
<dbReference type="InterPro" id="IPR001469">
    <property type="entry name" value="ATP_synth_F1_dsu/esu"/>
</dbReference>
<dbReference type="InterPro" id="IPR036771">
    <property type="entry name" value="ATPsynth_dsu/esu_N"/>
</dbReference>
<dbReference type="STRING" id="1764295.A0A5B8MT51"/>
<keyword evidence="12" id="KW-1185">Reference proteome</keyword>
<evidence type="ECO:0000313" key="12">
    <source>
        <dbReference type="Proteomes" id="UP000316726"/>
    </source>
</evidence>
<dbReference type="OrthoDB" id="270171at2759"/>
<dbReference type="Proteomes" id="UP000316726">
    <property type="component" value="Chromosome 9"/>
</dbReference>
<keyword evidence="7" id="KW-0406">Ion transport</keyword>
<comment type="subcellular location">
    <subcellularLocation>
        <location evidence="1">Mitochondrion inner membrane</location>
    </subcellularLocation>
</comment>
<dbReference type="GO" id="GO:0046933">
    <property type="term" value="F:proton-transporting ATP synthase activity, rotational mechanism"/>
    <property type="evidence" value="ECO:0007669"/>
    <property type="project" value="InterPro"/>
</dbReference>
<gene>
    <name evidence="11" type="ORF">A3770_09p54820</name>
</gene>
<evidence type="ECO:0000259" key="10">
    <source>
        <dbReference type="Pfam" id="PF02823"/>
    </source>
</evidence>
<keyword evidence="3" id="KW-0813">Transport</keyword>
<keyword evidence="9" id="KW-0472">Membrane</keyword>
<organism evidence="11 12">
    <name type="scientific">Chloropicon primus</name>
    <dbReference type="NCBI Taxonomy" id="1764295"/>
    <lineage>
        <taxon>Eukaryota</taxon>
        <taxon>Viridiplantae</taxon>
        <taxon>Chlorophyta</taxon>
        <taxon>Chloropicophyceae</taxon>
        <taxon>Chloropicales</taxon>
        <taxon>Chloropicaceae</taxon>
        <taxon>Chloropicon</taxon>
    </lineage>
</organism>
<dbReference type="CDD" id="cd12152">
    <property type="entry name" value="F1-ATPase_delta"/>
    <property type="match status" value="1"/>
</dbReference>
<reference evidence="11 12" key="1">
    <citation type="submission" date="2018-07" db="EMBL/GenBank/DDBJ databases">
        <title>The complete nuclear genome of the prasinophyte Chloropicon primus (CCMP1205).</title>
        <authorList>
            <person name="Pombert J.-F."/>
            <person name="Otis C."/>
            <person name="Turmel M."/>
            <person name="Lemieux C."/>
        </authorList>
    </citation>
    <scope>NUCLEOTIDE SEQUENCE [LARGE SCALE GENOMIC DNA]</scope>
    <source>
        <strain evidence="11 12">CCMP1205</strain>
    </source>
</reference>
<dbReference type="EMBL" id="CP031042">
    <property type="protein sequence ID" value="QDZ22964.1"/>
    <property type="molecule type" value="Genomic_DNA"/>
</dbReference>
<dbReference type="GO" id="GO:0005743">
    <property type="term" value="C:mitochondrial inner membrane"/>
    <property type="evidence" value="ECO:0007669"/>
    <property type="project" value="UniProtKB-SubCell"/>
</dbReference>
<evidence type="ECO:0000313" key="11">
    <source>
        <dbReference type="EMBL" id="QDZ22964.1"/>
    </source>
</evidence>
<dbReference type="HAMAP" id="MF_00530">
    <property type="entry name" value="ATP_synth_epsil_bac"/>
    <property type="match status" value="1"/>
</dbReference>
<keyword evidence="8" id="KW-0496">Mitochondrion</keyword>
<dbReference type="Gene3D" id="2.60.15.10">
    <property type="entry name" value="F0F1 ATP synthase delta/epsilon subunit, N-terminal"/>
    <property type="match status" value="1"/>
</dbReference>
<keyword evidence="4" id="KW-0375">Hydrogen ion transport</keyword>
<name>A0A5B8MT51_9CHLO</name>
<dbReference type="SUPFAM" id="SSF51344">
    <property type="entry name" value="Epsilon subunit of F1F0-ATP synthase N-terminal domain"/>
    <property type="match status" value="1"/>
</dbReference>
<evidence type="ECO:0000256" key="7">
    <source>
        <dbReference type="ARBA" id="ARBA00023065"/>
    </source>
</evidence>